<reference evidence="5 6" key="1">
    <citation type="submission" date="2024-11" db="EMBL/GenBank/DDBJ databases">
        <title>Identification and Characterization of a Novel Fosfomycin Bacillithiol Transferase FosB8 in Paenibacillus illinoisensis.</title>
        <authorList>
            <person name="Lu W."/>
        </authorList>
    </citation>
    <scope>NUCLEOTIDE SEQUENCE [LARGE SCALE GENOMIC DNA]</scope>
    <source>
        <strain evidence="5 6">WP77</strain>
    </source>
</reference>
<name>A0ABW8HSK7_9BACL</name>
<gene>
    <name evidence="5" type="ORF">ACINKY_07280</name>
</gene>
<protein>
    <recommendedName>
        <fullName evidence="3">Carboxylic ester hydrolase</fullName>
        <ecNumber evidence="3">3.1.1.-</ecNumber>
    </recommendedName>
</protein>
<sequence length="526" mass="58015">MKKVIVVILSAMLILSVFVPNNALAVTNDNQEQSIRDLNYKRITKGEENNTLKPDKITKHVTGGKIRGYLSPNDSSVAIYKGIPYAAPPVGENRWRAPQDVKAWSGVKETREYGFSCMQKINKEDYTNYPEYMVSDKVSEDCLTLNIWTNSKAGMKANMPVVFYIHGGGWVGGGSDIEIIDGEHLASQDVIFVSVNYRLGVFGWFASSDLVEEDPENSSGNYGLMDVVKGLEWVNDNISAFGGDPNNVTIMGGSAGANLVNTLLVSPKAKGLFKHAFSMSYPLDIINTYPKLSDRKLNGDRIVENAGGLEALRNMSTEEVYNLGLFAAPCIDGTYVTKNFREALESGMAKDIDLITGVVWNDINGTDESMRGDGLFTSFMVPVPEATEGEVLATVLNGVAIAREKGGSKGKTYVLEFNHIMPGPVNLGAFHGSEIPYFLNYFSDFRKAFWQKKDYNVGKIASSYLINFSKTGSPNGKGLVKWNPSKGDYTHFVMKAKSEEQKIKHADIIVEEFKKAGFDFLQYGKK</sequence>
<evidence type="ECO:0000256" key="1">
    <source>
        <dbReference type="ARBA" id="ARBA00005964"/>
    </source>
</evidence>
<proteinExistence type="inferred from homology"/>
<dbReference type="PROSITE" id="PS00122">
    <property type="entry name" value="CARBOXYLESTERASE_B_1"/>
    <property type="match status" value="1"/>
</dbReference>
<keyword evidence="2 3" id="KW-0378">Hydrolase</keyword>
<dbReference type="InterPro" id="IPR050309">
    <property type="entry name" value="Type-B_Carboxylest/Lipase"/>
</dbReference>
<evidence type="ECO:0000256" key="2">
    <source>
        <dbReference type="ARBA" id="ARBA00022801"/>
    </source>
</evidence>
<keyword evidence="3" id="KW-0732">Signal</keyword>
<evidence type="ECO:0000313" key="6">
    <source>
        <dbReference type="Proteomes" id="UP001618531"/>
    </source>
</evidence>
<organism evidence="5 6">
    <name type="scientific">Paenibacillus illinoisensis</name>
    <dbReference type="NCBI Taxonomy" id="59845"/>
    <lineage>
        <taxon>Bacteria</taxon>
        <taxon>Bacillati</taxon>
        <taxon>Bacillota</taxon>
        <taxon>Bacilli</taxon>
        <taxon>Bacillales</taxon>
        <taxon>Paenibacillaceae</taxon>
        <taxon>Paenibacillus</taxon>
    </lineage>
</organism>
<keyword evidence="6" id="KW-1185">Reference proteome</keyword>
<evidence type="ECO:0000259" key="4">
    <source>
        <dbReference type="Pfam" id="PF00135"/>
    </source>
</evidence>
<dbReference type="EC" id="3.1.1.-" evidence="3"/>
<dbReference type="Proteomes" id="UP001618531">
    <property type="component" value="Unassembled WGS sequence"/>
</dbReference>
<feature type="chain" id="PRO_5044991863" description="Carboxylic ester hydrolase" evidence="3">
    <location>
        <begin position="26"/>
        <end position="526"/>
    </location>
</feature>
<comment type="caution">
    <text evidence="5">The sequence shown here is derived from an EMBL/GenBank/DDBJ whole genome shotgun (WGS) entry which is preliminary data.</text>
</comment>
<feature type="domain" description="Carboxylesterase type B" evidence="4">
    <location>
        <begin position="60"/>
        <end position="362"/>
    </location>
</feature>
<dbReference type="EMBL" id="JBIYSL010000001">
    <property type="protein sequence ID" value="MFK0522002.1"/>
    <property type="molecule type" value="Genomic_DNA"/>
</dbReference>
<feature type="signal peptide" evidence="3">
    <location>
        <begin position="1"/>
        <end position="25"/>
    </location>
</feature>
<dbReference type="PANTHER" id="PTHR11559">
    <property type="entry name" value="CARBOXYLESTERASE"/>
    <property type="match status" value="1"/>
</dbReference>
<dbReference type="InterPro" id="IPR002018">
    <property type="entry name" value="CarbesteraseB"/>
</dbReference>
<dbReference type="SUPFAM" id="SSF53474">
    <property type="entry name" value="alpha/beta-Hydrolases"/>
    <property type="match status" value="1"/>
</dbReference>
<comment type="similarity">
    <text evidence="1 3">Belongs to the type-B carboxylesterase/lipase family.</text>
</comment>
<dbReference type="Pfam" id="PF00135">
    <property type="entry name" value="COesterase"/>
    <property type="match status" value="2"/>
</dbReference>
<dbReference type="RefSeq" id="WP_402872828.1">
    <property type="nucleotide sequence ID" value="NZ_JBIYSL010000001.1"/>
</dbReference>
<feature type="domain" description="Carboxylesterase type B" evidence="4">
    <location>
        <begin position="407"/>
        <end position="502"/>
    </location>
</feature>
<accession>A0ABW8HSK7</accession>
<dbReference type="Gene3D" id="3.40.50.1820">
    <property type="entry name" value="alpha/beta hydrolase"/>
    <property type="match status" value="2"/>
</dbReference>
<evidence type="ECO:0000313" key="5">
    <source>
        <dbReference type="EMBL" id="MFK0522002.1"/>
    </source>
</evidence>
<evidence type="ECO:0000256" key="3">
    <source>
        <dbReference type="RuleBase" id="RU361235"/>
    </source>
</evidence>
<dbReference type="InterPro" id="IPR019826">
    <property type="entry name" value="Carboxylesterase_B_AS"/>
</dbReference>
<dbReference type="InterPro" id="IPR029058">
    <property type="entry name" value="AB_hydrolase_fold"/>
</dbReference>